<dbReference type="STRING" id="1379870.SD10_09275"/>
<name>A0A0E3ZVF2_9BACT</name>
<accession>A0A0E3ZVF2</accession>
<gene>
    <name evidence="3" type="ORF">SD10_09275</name>
</gene>
<dbReference type="InterPro" id="IPR043781">
    <property type="entry name" value="DUF5723"/>
</dbReference>
<feature type="chain" id="PRO_5002417553" description="DUF5723 domain-containing protein" evidence="1">
    <location>
        <begin position="20"/>
        <end position="478"/>
    </location>
</feature>
<dbReference type="PATRIC" id="fig|1379870.5.peg.2019"/>
<feature type="domain" description="DUF5723" evidence="2">
    <location>
        <begin position="40"/>
        <end position="438"/>
    </location>
</feature>
<evidence type="ECO:0000256" key="1">
    <source>
        <dbReference type="SAM" id="SignalP"/>
    </source>
</evidence>
<dbReference type="OrthoDB" id="9805336at2"/>
<reference evidence="3 4" key="1">
    <citation type="journal article" date="2014" name="Curr. Microbiol.">
        <title>Spirosoma radiotolerans sp. nov., a gamma-radiation-resistant bacterium isolated from gamma ray-irradiated soil.</title>
        <authorList>
            <person name="Lee J.J."/>
            <person name="Srinivasan S."/>
            <person name="Lim S."/>
            <person name="Joe M."/>
            <person name="Im S."/>
            <person name="Bae S.I."/>
            <person name="Park K.R."/>
            <person name="Han J.H."/>
            <person name="Park S.H."/>
            <person name="Joo B.M."/>
            <person name="Park S.J."/>
            <person name="Kim M.K."/>
        </authorList>
    </citation>
    <scope>NUCLEOTIDE SEQUENCE [LARGE SCALE GENOMIC DNA]</scope>
    <source>
        <strain evidence="3 4">DG5A</strain>
    </source>
</reference>
<dbReference type="EMBL" id="CP010429">
    <property type="protein sequence ID" value="AKD55070.1"/>
    <property type="molecule type" value="Genomic_DNA"/>
</dbReference>
<keyword evidence="4" id="KW-1185">Reference proteome</keyword>
<dbReference type="RefSeq" id="WP_046573551.1">
    <property type="nucleotide sequence ID" value="NZ_CP010429.1"/>
</dbReference>
<evidence type="ECO:0000313" key="4">
    <source>
        <dbReference type="Proteomes" id="UP000033054"/>
    </source>
</evidence>
<evidence type="ECO:0000313" key="3">
    <source>
        <dbReference type="EMBL" id="AKD55070.1"/>
    </source>
</evidence>
<dbReference type="HOGENOM" id="CLU_518507_0_0_10"/>
<keyword evidence="1" id="KW-0732">Signal</keyword>
<protein>
    <recommendedName>
        <fullName evidence="2">DUF5723 domain-containing protein</fullName>
    </recommendedName>
</protein>
<feature type="signal peptide" evidence="1">
    <location>
        <begin position="1"/>
        <end position="19"/>
    </location>
</feature>
<dbReference type="Proteomes" id="UP000033054">
    <property type="component" value="Chromosome"/>
</dbReference>
<dbReference type="KEGG" id="srd:SD10_09275"/>
<proteinExistence type="predicted"/>
<evidence type="ECO:0000259" key="2">
    <source>
        <dbReference type="Pfam" id="PF18990"/>
    </source>
</evidence>
<sequence>MRYSFALLSTLLISITSFSQNLLGISTSRYGGTNRLYINPALAADSPSKFYLNVFTGNGHVDNNYVRYQAPFSLLRLITGTVPPQYKSADGSIKFSSDYTREMLNGRAKNGTIWGEVRGPAFLIKTGQSSAFAVTTRFRAVGQVVGASESLLSALRASLSDGAFYSVPSNDNKFSANTNTYAELGLTYAGAILEGDGRKLLLGATAKFLLGYNAQQLINRGLNYRIVTDPNNSSSALLEVNKLDATLAYTTFLENRSLNPQTLFNTAAPGKGLGLDVGLTYVDQYDEDSPALQIGVAVTDIGGLTYTGPKYNYNDLGASPAQFRGSDFNQISGPQGIAQVIQNRLNTGRTPDSQRFNAGLPTSLNLSADYQLPGGLGINVTYLQDLRSMQATAIHQPSLFAVTPRYDARWLSLAAPIAYLNGGLTAGASVRVGPGWLGSDNLLGLLGSSSNSIKPRGLDLYLGIAFGIGRANDERYDR</sequence>
<dbReference type="AlphaFoldDB" id="A0A0E3ZVF2"/>
<dbReference type="Pfam" id="PF18990">
    <property type="entry name" value="DUF5723"/>
    <property type="match status" value="1"/>
</dbReference>
<organism evidence="3 4">
    <name type="scientific">Spirosoma radiotolerans</name>
    <dbReference type="NCBI Taxonomy" id="1379870"/>
    <lineage>
        <taxon>Bacteria</taxon>
        <taxon>Pseudomonadati</taxon>
        <taxon>Bacteroidota</taxon>
        <taxon>Cytophagia</taxon>
        <taxon>Cytophagales</taxon>
        <taxon>Cytophagaceae</taxon>
        <taxon>Spirosoma</taxon>
    </lineage>
</organism>